<evidence type="ECO:0000313" key="1">
    <source>
        <dbReference type="EMBL" id="PKI53224.1"/>
    </source>
</evidence>
<evidence type="ECO:0000313" key="2">
    <source>
        <dbReference type="Proteomes" id="UP000233551"/>
    </source>
</evidence>
<name>A0A2I0JAE8_PUNGR</name>
<dbReference type="AlphaFoldDB" id="A0A2I0JAE8"/>
<reference evidence="1 2" key="1">
    <citation type="submission" date="2017-11" db="EMBL/GenBank/DDBJ databases">
        <title>De-novo sequencing of pomegranate (Punica granatum L.) genome.</title>
        <authorList>
            <person name="Akparov Z."/>
            <person name="Amiraslanov A."/>
            <person name="Hajiyeva S."/>
            <person name="Abbasov M."/>
            <person name="Kaur K."/>
            <person name="Hamwieh A."/>
            <person name="Solovyev V."/>
            <person name="Salamov A."/>
            <person name="Braich B."/>
            <person name="Kosarev P."/>
            <person name="Mahmoud A."/>
            <person name="Hajiyev E."/>
            <person name="Babayeva S."/>
            <person name="Izzatullayeva V."/>
            <person name="Mammadov A."/>
            <person name="Mammadov A."/>
            <person name="Sharifova S."/>
            <person name="Ojaghi J."/>
            <person name="Eynullazada K."/>
            <person name="Bayramov B."/>
            <person name="Abdulazimova A."/>
            <person name="Shahmuradov I."/>
        </authorList>
    </citation>
    <scope>NUCLEOTIDE SEQUENCE [LARGE SCALE GENOMIC DNA]</scope>
    <source>
        <strain evidence="2">cv. AG2017</strain>
        <tissue evidence="1">Leaf</tissue>
    </source>
</reference>
<protein>
    <submittedName>
        <fullName evidence="1">Uncharacterized protein</fullName>
    </submittedName>
</protein>
<sequence length="70" mass="8180">MSHLKVSISSSEGTSLPNLSESMIETAIPKLMHIYEWMLKQKDSSNTAWSLHYRMIREACISIWDWRQVP</sequence>
<proteinExistence type="predicted"/>
<dbReference type="Proteomes" id="UP000233551">
    <property type="component" value="Unassembled WGS sequence"/>
</dbReference>
<dbReference type="EMBL" id="PGOL01001870">
    <property type="protein sequence ID" value="PKI53224.1"/>
    <property type="molecule type" value="Genomic_DNA"/>
</dbReference>
<organism evidence="1 2">
    <name type="scientific">Punica granatum</name>
    <name type="common">Pomegranate</name>
    <dbReference type="NCBI Taxonomy" id="22663"/>
    <lineage>
        <taxon>Eukaryota</taxon>
        <taxon>Viridiplantae</taxon>
        <taxon>Streptophyta</taxon>
        <taxon>Embryophyta</taxon>
        <taxon>Tracheophyta</taxon>
        <taxon>Spermatophyta</taxon>
        <taxon>Magnoliopsida</taxon>
        <taxon>eudicotyledons</taxon>
        <taxon>Gunneridae</taxon>
        <taxon>Pentapetalae</taxon>
        <taxon>rosids</taxon>
        <taxon>malvids</taxon>
        <taxon>Myrtales</taxon>
        <taxon>Lythraceae</taxon>
        <taxon>Punica</taxon>
    </lineage>
</organism>
<comment type="caution">
    <text evidence="1">The sequence shown here is derived from an EMBL/GenBank/DDBJ whole genome shotgun (WGS) entry which is preliminary data.</text>
</comment>
<gene>
    <name evidence="1" type="ORF">CRG98_026356</name>
</gene>
<accession>A0A2I0JAE8</accession>
<keyword evidence="2" id="KW-1185">Reference proteome</keyword>